<dbReference type="AlphaFoldDB" id="A0A0H3G0H4"/>
<dbReference type="RefSeq" id="WP_011241177.1">
    <property type="nucleotide sequence ID" value="NC_017262.1"/>
</dbReference>
<proteinExistence type="predicted"/>
<evidence type="ECO:0000313" key="8">
    <source>
        <dbReference type="Proteomes" id="UP000001494"/>
    </source>
</evidence>
<evidence type="ECO:0000256" key="4">
    <source>
        <dbReference type="ARBA" id="ARBA00022989"/>
    </source>
</evidence>
<feature type="transmembrane region" description="Helical" evidence="6">
    <location>
        <begin position="12"/>
        <end position="32"/>
    </location>
</feature>
<evidence type="ECO:0000256" key="1">
    <source>
        <dbReference type="ARBA" id="ARBA00004651"/>
    </source>
</evidence>
<evidence type="ECO:0000256" key="6">
    <source>
        <dbReference type="SAM" id="Phobius"/>
    </source>
</evidence>
<dbReference type="KEGG" id="zmm:Zmob_1713"/>
<dbReference type="NCBIfam" id="TIGR04407">
    <property type="entry name" value="LptF_YjgP"/>
    <property type="match status" value="1"/>
</dbReference>
<feature type="transmembrane region" description="Helical" evidence="6">
    <location>
        <begin position="283"/>
        <end position="305"/>
    </location>
</feature>
<organism evidence="7 8">
    <name type="scientific">Zymomonas mobilis subsp. mobilis (strain ATCC 10988 / DSM 424 / LMG 404 / NCIMB 8938 / NRRL B-806 / ZM1)</name>
    <dbReference type="NCBI Taxonomy" id="555217"/>
    <lineage>
        <taxon>Bacteria</taxon>
        <taxon>Pseudomonadati</taxon>
        <taxon>Pseudomonadota</taxon>
        <taxon>Alphaproteobacteria</taxon>
        <taxon>Sphingomonadales</taxon>
        <taxon>Zymomonadaceae</taxon>
        <taxon>Zymomonas</taxon>
    </lineage>
</organism>
<name>A0A0H3G0H4_ZYMMA</name>
<evidence type="ECO:0000256" key="3">
    <source>
        <dbReference type="ARBA" id="ARBA00022692"/>
    </source>
</evidence>
<dbReference type="HOGENOM" id="CLU_028799_4_0_5"/>
<evidence type="ECO:0000256" key="2">
    <source>
        <dbReference type="ARBA" id="ARBA00022475"/>
    </source>
</evidence>
<protein>
    <submittedName>
        <fullName evidence="7">Permease YjgP/YjgQ family protein</fullName>
    </submittedName>
</protein>
<dbReference type="OrthoDB" id="7057792at2"/>
<keyword evidence="3 6" id="KW-0812">Transmembrane</keyword>
<keyword evidence="2" id="KW-1003">Cell membrane</keyword>
<evidence type="ECO:0000313" key="7">
    <source>
        <dbReference type="EMBL" id="AEH63526.1"/>
    </source>
</evidence>
<dbReference type="Proteomes" id="UP000001494">
    <property type="component" value="Chromosome"/>
</dbReference>
<comment type="subcellular location">
    <subcellularLocation>
        <location evidence="1">Cell membrane</location>
        <topology evidence="1">Multi-pass membrane protein</topology>
    </subcellularLocation>
</comment>
<keyword evidence="4 6" id="KW-1133">Transmembrane helix</keyword>
<feature type="transmembrane region" description="Helical" evidence="6">
    <location>
        <begin position="105"/>
        <end position="124"/>
    </location>
</feature>
<dbReference type="PANTHER" id="PTHR33529">
    <property type="entry name" value="SLR0882 PROTEIN-RELATED"/>
    <property type="match status" value="1"/>
</dbReference>
<reference evidence="7 8" key="1">
    <citation type="journal article" date="2011" name="J. Bacteriol.">
        <title>Genome sequence of the ethanol-producing Zymomonas mobilis subsp. mobilis lectotype strain ATCC 10988.</title>
        <authorList>
            <person name="Pappas K.M."/>
            <person name="Kouvelis V.N."/>
            <person name="Saunders E."/>
            <person name="Brettin T.S."/>
            <person name="Bruce D."/>
            <person name="Detter C."/>
            <person name="Balakireva M."/>
            <person name="Han C.S."/>
            <person name="Savvakis G."/>
            <person name="Kyrpides N.C."/>
            <person name="Typas M.A."/>
        </authorList>
    </citation>
    <scope>NUCLEOTIDE SEQUENCE [LARGE SCALE GENOMIC DNA]</scope>
    <source>
        <strain evidence="8">ATCC 10988 / DSM 424 / CCUG 17860 / LMG 404 / NCIMB 8938 / NRRL B-806 / ZM1</strain>
    </source>
</reference>
<feature type="transmembrane region" description="Helical" evidence="6">
    <location>
        <begin position="63"/>
        <end position="84"/>
    </location>
</feature>
<dbReference type="InterPro" id="IPR005495">
    <property type="entry name" value="LptG/LptF_permease"/>
</dbReference>
<dbReference type="eggNOG" id="COG0795">
    <property type="taxonomic scope" value="Bacteria"/>
</dbReference>
<evidence type="ECO:0000256" key="5">
    <source>
        <dbReference type="ARBA" id="ARBA00023136"/>
    </source>
</evidence>
<dbReference type="InterPro" id="IPR030922">
    <property type="entry name" value="LptF"/>
</dbReference>
<feature type="transmembrane region" description="Helical" evidence="6">
    <location>
        <begin position="342"/>
        <end position="360"/>
    </location>
</feature>
<dbReference type="EMBL" id="CP002850">
    <property type="protein sequence ID" value="AEH63526.1"/>
    <property type="molecule type" value="Genomic_DNA"/>
</dbReference>
<keyword evidence="5 6" id="KW-0472">Membrane</keyword>
<dbReference type="GO" id="GO:0055085">
    <property type="term" value="P:transmembrane transport"/>
    <property type="evidence" value="ECO:0007669"/>
    <property type="project" value="InterPro"/>
</dbReference>
<accession>A0A0H3G0H4</accession>
<dbReference type="PANTHER" id="PTHR33529:SF2">
    <property type="entry name" value="LIPOPOLYSACCHARIDE EXPORT SYSTEM PERMEASE PROTEIN LPTG"/>
    <property type="match status" value="1"/>
</dbReference>
<sequence>MRIFNAIDRYLIRLITVPLVTTLIVSAMLMVLDKMLKLFDFVANQGGPVSVVWRMLANMLPEYMSLGIPIGLTLGILLAFRKLALQSELDVFRAVGISYSRLLRIPYIFAFFFALVNLAIVGYIEPYSHYAYEDLRYELRSGALGAAIKVGEFTKLGTHMTLRVEGSQDSGRNLSGIFGTSENPENGQKLTVTADNGRFMPSDDPNVILLRLNHGLLIHNRPDFTTPRVLTFENHDMPIKLPAVESFRGRDGNQQEMTLTELFFILHQKHLPKKLRNQLQANLHFRLVEVATMFLLPMLALTLAIPPKRSTSSLGVFLSILILVTDHKLNQYCQTIGGLGKINPVLMMWLPFILFSLLVWRMYYTLAYIPGGQPIGALEWFFARISSRIVQFFKRFSSGGVKA</sequence>
<dbReference type="GO" id="GO:0043190">
    <property type="term" value="C:ATP-binding cassette (ABC) transporter complex"/>
    <property type="evidence" value="ECO:0007669"/>
    <property type="project" value="InterPro"/>
</dbReference>
<dbReference type="Pfam" id="PF03739">
    <property type="entry name" value="LptF_LptG"/>
    <property type="match status" value="1"/>
</dbReference>
<gene>
    <name evidence="7" type="ordered locus">Zmob_1713</name>
</gene>
<dbReference type="GO" id="GO:0015920">
    <property type="term" value="P:lipopolysaccharide transport"/>
    <property type="evidence" value="ECO:0007669"/>
    <property type="project" value="TreeGrafter"/>
</dbReference>